<feature type="transmembrane region" description="Helical" evidence="1">
    <location>
        <begin position="143"/>
        <end position="161"/>
    </location>
</feature>
<dbReference type="PANTHER" id="PTHR31111">
    <property type="entry name" value="BNAA05G37150D PROTEIN-RELATED"/>
    <property type="match status" value="1"/>
</dbReference>
<dbReference type="PANTHER" id="PTHR31111:SF139">
    <property type="entry name" value="F-BOX ASSOCIATED DOMAIN-CONTAINING PROTEIN"/>
    <property type="match status" value="1"/>
</dbReference>
<dbReference type="InterPro" id="IPR036047">
    <property type="entry name" value="F-box-like_dom_sf"/>
</dbReference>
<organism evidence="3 4">
    <name type="scientific">Phaseolus angularis</name>
    <name type="common">Azuki bean</name>
    <name type="synonym">Vigna angularis</name>
    <dbReference type="NCBI Taxonomy" id="3914"/>
    <lineage>
        <taxon>Eukaryota</taxon>
        <taxon>Viridiplantae</taxon>
        <taxon>Streptophyta</taxon>
        <taxon>Embryophyta</taxon>
        <taxon>Tracheophyta</taxon>
        <taxon>Spermatophyta</taxon>
        <taxon>Magnoliopsida</taxon>
        <taxon>eudicotyledons</taxon>
        <taxon>Gunneridae</taxon>
        <taxon>Pentapetalae</taxon>
        <taxon>rosids</taxon>
        <taxon>fabids</taxon>
        <taxon>Fabales</taxon>
        <taxon>Fabaceae</taxon>
        <taxon>Papilionoideae</taxon>
        <taxon>50 kb inversion clade</taxon>
        <taxon>NPAAA clade</taxon>
        <taxon>indigoferoid/millettioid clade</taxon>
        <taxon>Phaseoleae</taxon>
        <taxon>Vigna</taxon>
    </lineage>
</organism>
<dbReference type="Pfam" id="PF00646">
    <property type="entry name" value="F-box"/>
    <property type="match status" value="1"/>
</dbReference>
<accession>A0A0L9UVY3</accession>
<keyword evidence="1" id="KW-0812">Transmembrane</keyword>
<feature type="domain" description="F-box" evidence="2">
    <location>
        <begin position="17"/>
        <end position="62"/>
    </location>
</feature>
<reference evidence="4" key="1">
    <citation type="journal article" date="2015" name="Proc. Natl. Acad. Sci. U.S.A.">
        <title>Genome sequencing of adzuki bean (Vigna angularis) provides insight into high starch and low fat accumulation and domestication.</title>
        <authorList>
            <person name="Yang K."/>
            <person name="Tian Z."/>
            <person name="Chen C."/>
            <person name="Luo L."/>
            <person name="Zhao B."/>
            <person name="Wang Z."/>
            <person name="Yu L."/>
            <person name="Li Y."/>
            <person name="Sun Y."/>
            <person name="Li W."/>
            <person name="Chen Y."/>
            <person name="Li Y."/>
            <person name="Zhang Y."/>
            <person name="Ai D."/>
            <person name="Zhao J."/>
            <person name="Shang C."/>
            <person name="Ma Y."/>
            <person name="Wu B."/>
            <person name="Wang M."/>
            <person name="Gao L."/>
            <person name="Sun D."/>
            <person name="Zhang P."/>
            <person name="Guo F."/>
            <person name="Wang W."/>
            <person name="Li Y."/>
            <person name="Wang J."/>
            <person name="Varshney R.K."/>
            <person name="Wang J."/>
            <person name="Ling H.Q."/>
            <person name="Wan P."/>
        </authorList>
    </citation>
    <scope>NUCLEOTIDE SEQUENCE</scope>
    <source>
        <strain evidence="4">cv. Jingnong 6</strain>
    </source>
</reference>
<dbReference type="SUPFAM" id="SSF81383">
    <property type="entry name" value="F-box domain"/>
    <property type="match status" value="1"/>
</dbReference>
<name>A0A0L9UVY3_PHAAN</name>
<keyword evidence="1" id="KW-0472">Membrane</keyword>
<gene>
    <name evidence="3" type="ORF">LR48_Vigan07g044100</name>
</gene>
<proteinExistence type="predicted"/>
<evidence type="ECO:0000313" key="4">
    <source>
        <dbReference type="Proteomes" id="UP000053144"/>
    </source>
</evidence>
<dbReference type="Gramene" id="KOM46737">
    <property type="protein sequence ID" value="KOM46737"/>
    <property type="gene ID" value="LR48_Vigan07g044100"/>
</dbReference>
<sequence>MIQTHHVKSFGKKIAAISSAERLSDELITEILSWLPAKTLMRFRCVSKTWNSLIINSYFMKLHHERSLIFQRDLRNEARAYSIMGKKHLFRALKNSYDEKGCAVAMKEAKRARQCFRVAEEESYAAAMKEAAYCACDPDAENALCLLCYMIIFFSSVLLIYRRCR</sequence>
<protein>
    <recommendedName>
        <fullName evidence="2">F-box domain-containing protein</fullName>
    </recommendedName>
</protein>
<evidence type="ECO:0000259" key="2">
    <source>
        <dbReference type="PROSITE" id="PS50181"/>
    </source>
</evidence>
<dbReference type="PROSITE" id="PS50181">
    <property type="entry name" value="FBOX"/>
    <property type="match status" value="1"/>
</dbReference>
<dbReference type="InterPro" id="IPR001810">
    <property type="entry name" value="F-box_dom"/>
</dbReference>
<dbReference type="EMBL" id="CM003377">
    <property type="protein sequence ID" value="KOM46737.1"/>
    <property type="molecule type" value="Genomic_DNA"/>
</dbReference>
<keyword evidence="1" id="KW-1133">Transmembrane helix</keyword>
<dbReference type="Gene3D" id="1.20.1280.50">
    <property type="match status" value="1"/>
</dbReference>
<evidence type="ECO:0000256" key="1">
    <source>
        <dbReference type="SAM" id="Phobius"/>
    </source>
</evidence>
<dbReference type="Proteomes" id="UP000053144">
    <property type="component" value="Chromosome 7"/>
</dbReference>
<dbReference type="CDD" id="cd22157">
    <property type="entry name" value="F-box_AtFBW1-like"/>
    <property type="match status" value="1"/>
</dbReference>
<dbReference type="SMART" id="SM00256">
    <property type="entry name" value="FBOX"/>
    <property type="match status" value="1"/>
</dbReference>
<dbReference type="AlphaFoldDB" id="A0A0L9UVY3"/>
<evidence type="ECO:0000313" key="3">
    <source>
        <dbReference type="EMBL" id="KOM46737.1"/>
    </source>
</evidence>